<dbReference type="AlphaFoldDB" id="A0A9W4HIE6"/>
<evidence type="ECO:0000259" key="2">
    <source>
        <dbReference type="PROSITE" id="PS51163"/>
    </source>
</evidence>
<evidence type="ECO:0000313" key="3">
    <source>
        <dbReference type="EMBL" id="CAG8025079.1"/>
    </source>
</evidence>
<gene>
    <name evidence="3" type="ORF">POLS_LOCUS2543</name>
</gene>
<evidence type="ECO:0000256" key="1">
    <source>
        <dbReference type="ARBA" id="ARBA00015492"/>
    </source>
</evidence>
<organism evidence="3 4">
    <name type="scientific">Penicillium olsonii</name>
    <dbReference type="NCBI Taxonomy" id="99116"/>
    <lineage>
        <taxon>Eukaryota</taxon>
        <taxon>Fungi</taxon>
        <taxon>Dikarya</taxon>
        <taxon>Ascomycota</taxon>
        <taxon>Pezizomycotina</taxon>
        <taxon>Eurotiomycetes</taxon>
        <taxon>Eurotiomycetidae</taxon>
        <taxon>Eurotiales</taxon>
        <taxon>Aspergillaceae</taxon>
        <taxon>Penicillium</taxon>
    </lineage>
</organism>
<dbReference type="EMBL" id="CAJVOS010000015">
    <property type="protein sequence ID" value="CAG8025079.1"/>
    <property type="molecule type" value="Genomic_DNA"/>
</dbReference>
<proteinExistence type="predicted"/>
<dbReference type="SUPFAM" id="SSF55821">
    <property type="entry name" value="YrdC/RibB"/>
    <property type="match status" value="1"/>
</dbReference>
<feature type="domain" description="YrdC-like" evidence="2">
    <location>
        <begin position="37"/>
        <end position="235"/>
    </location>
</feature>
<dbReference type="InterPro" id="IPR017945">
    <property type="entry name" value="DHBP_synth_RibB-like_a/b_dom"/>
</dbReference>
<dbReference type="PROSITE" id="PS51163">
    <property type="entry name" value="YRDC"/>
    <property type="match status" value="1"/>
</dbReference>
<reference evidence="3" key="1">
    <citation type="submission" date="2021-07" db="EMBL/GenBank/DDBJ databases">
        <authorList>
            <person name="Branca A.L. A."/>
        </authorList>
    </citation>
    <scope>NUCLEOTIDE SEQUENCE</scope>
</reference>
<protein>
    <recommendedName>
        <fullName evidence="1">Threonylcarbamoyl-AMP synthase</fullName>
    </recommendedName>
</protein>
<dbReference type="OrthoDB" id="4664297at2759"/>
<dbReference type="InterPro" id="IPR006070">
    <property type="entry name" value="Sua5-like_dom"/>
</dbReference>
<dbReference type="GO" id="GO:0003725">
    <property type="term" value="F:double-stranded RNA binding"/>
    <property type="evidence" value="ECO:0007669"/>
    <property type="project" value="InterPro"/>
</dbReference>
<sequence>MWYLGDPRIALHPLYFPLFRYLHNITDMRTPKVPDPKADARQVFQVLKHGGIAIIPMDVGYGIIAIEQRALTCIVKAKRRDPDKRQAVIGSYLLHREIHALPTREADIARLLTVDLNLPLGVVAPYHFDHPIIQRIPSDVLEKGVMNGTLAMLMNAGELAEEVSLLASKEGHLVMGSSANITGAGSKITVEDIEPDILRVADIIVDYGKQKFHYPRPSSTMIDFRNIEVLRYGACYDVIQDALWRFCGIKVPDDPVP</sequence>
<keyword evidence="4" id="KW-1185">Reference proteome</keyword>
<dbReference type="Proteomes" id="UP001153618">
    <property type="component" value="Unassembled WGS sequence"/>
</dbReference>
<dbReference type="Pfam" id="PF01300">
    <property type="entry name" value="Sua5_yciO_yrdC"/>
    <property type="match status" value="1"/>
</dbReference>
<comment type="caution">
    <text evidence="3">The sequence shown here is derived from an EMBL/GenBank/DDBJ whole genome shotgun (WGS) entry which is preliminary data.</text>
</comment>
<name>A0A9W4HIE6_PENOL</name>
<accession>A0A9W4HIE6</accession>
<dbReference type="Gene3D" id="3.90.870.10">
    <property type="entry name" value="DHBP synthase"/>
    <property type="match status" value="1"/>
</dbReference>
<evidence type="ECO:0000313" key="4">
    <source>
        <dbReference type="Proteomes" id="UP001153618"/>
    </source>
</evidence>